<feature type="transmembrane region" description="Helical" evidence="2">
    <location>
        <begin position="52"/>
        <end position="75"/>
    </location>
</feature>
<name>A0A916ZVA9_9SPHN</name>
<dbReference type="Gene3D" id="3.40.50.720">
    <property type="entry name" value="NAD(P)-binding Rossmann-like Domain"/>
    <property type="match status" value="2"/>
</dbReference>
<feature type="transmembrane region" description="Helical" evidence="2">
    <location>
        <begin position="87"/>
        <end position="108"/>
    </location>
</feature>
<evidence type="ECO:0000256" key="2">
    <source>
        <dbReference type="SAM" id="Phobius"/>
    </source>
</evidence>
<accession>A0A916ZVA9</accession>
<dbReference type="InterPro" id="IPR036291">
    <property type="entry name" value="NAD(P)-bd_dom_sf"/>
</dbReference>
<dbReference type="InterPro" id="IPR051203">
    <property type="entry name" value="Polysaccharide_Synthase-Rel"/>
</dbReference>
<gene>
    <name evidence="4" type="ORF">GCM10011529_21130</name>
</gene>
<evidence type="ECO:0000313" key="5">
    <source>
        <dbReference type="Proteomes" id="UP000635071"/>
    </source>
</evidence>
<dbReference type="AlphaFoldDB" id="A0A916ZVA9"/>
<feature type="transmembrane region" description="Helical" evidence="2">
    <location>
        <begin position="120"/>
        <end position="141"/>
    </location>
</feature>
<dbReference type="PANTHER" id="PTHR43318:SF1">
    <property type="entry name" value="POLYSACCHARIDE BIOSYNTHESIS PROTEIN EPSC-RELATED"/>
    <property type="match status" value="1"/>
</dbReference>
<dbReference type="PANTHER" id="PTHR43318">
    <property type="entry name" value="UDP-N-ACETYLGLUCOSAMINE 4,6-DEHYDRATASE"/>
    <property type="match status" value="1"/>
</dbReference>
<evidence type="ECO:0000259" key="3">
    <source>
        <dbReference type="Pfam" id="PF02719"/>
    </source>
</evidence>
<dbReference type="Pfam" id="PF13727">
    <property type="entry name" value="CoA_binding_3"/>
    <property type="match status" value="1"/>
</dbReference>
<keyword evidence="2" id="KW-0472">Membrane</keyword>
<reference evidence="4" key="1">
    <citation type="journal article" date="2014" name="Int. J. Syst. Evol. Microbiol.">
        <title>Complete genome sequence of Corynebacterium casei LMG S-19264T (=DSM 44701T), isolated from a smear-ripened cheese.</title>
        <authorList>
            <consortium name="US DOE Joint Genome Institute (JGI-PGF)"/>
            <person name="Walter F."/>
            <person name="Albersmeier A."/>
            <person name="Kalinowski J."/>
            <person name="Ruckert C."/>
        </authorList>
    </citation>
    <scope>NUCLEOTIDE SEQUENCE</scope>
    <source>
        <strain evidence="4">CGMCC 1.15519</strain>
    </source>
</reference>
<proteinExistence type="inferred from homology"/>
<dbReference type="Proteomes" id="UP000635071">
    <property type="component" value="Unassembled WGS sequence"/>
</dbReference>
<dbReference type="EMBL" id="BMJM01000006">
    <property type="protein sequence ID" value="GGE14502.1"/>
    <property type="molecule type" value="Genomic_DNA"/>
</dbReference>
<keyword evidence="2" id="KW-0812">Transmembrane</keyword>
<evidence type="ECO:0000256" key="1">
    <source>
        <dbReference type="ARBA" id="ARBA00007430"/>
    </source>
</evidence>
<reference evidence="4" key="2">
    <citation type="submission" date="2020-09" db="EMBL/GenBank/DDBJ databases">
        <authorList>
            <person name="Sun Q."/>
            <person name="Zhou Y."/>
        </authorList>
    </citation>
    <scope>NUCLEOTIDE SEQUENCE</scope>
    <source>
        <strain evidence="4">CGMCC 1.15519</strain>
    </source>
</reference>
<dbReference type="CDD" id="cd05237">
    <property type="entry name" value="UDP_invert_4-6DH_SDR_e"/>
    <property type="match status" value="1"/>
</dbReference>
<sequence>MPSFLPDSLAYVARITVAAAAVKPQVRHRIWGIGMGVAEKLGVRITGRRIRYLALAGLDVLSATGSLALALFLRMNGHIPPAMLDGLVTALPVVALVSVIVFHLAGLYSHVWRYMSATALPAILVAAGVAIGASTLMLAAAGRAEWLPTSVPIIQWFVLVAGLAGARLARRLVADHLRGRRAAEPAGDGVAVTRRRALLIGSGDRVEVALRQIESNPSAGLVAVGILDDVAGHLALKVRGVPVLGDPDALAIAVKRLEVAGQRPDCILLVDDPGRLVGASLVRLVGEAESLGLTVSRLPVSATPEKASADGVFTPLDFATLLGRAPRIADTAGIANFVAHQRVMVTGAGGTIGRELVNQIAAAGPSEIILLDACEFNLYSIDQELFESYPHIQRAAVLCSIRQRGNLMNVFAKYRPNLVFHAAALKHVPLVEANACSGIQTNVLGTRNVADAAKRYGARAMVQVSTDKAVNPVGIMGASKRLGELYCQALDLVGIDKPVQTRFLTVRFGNVVGSSGSLIPLFQRQLSRRVPLTVTHPKIRRYFMTVHEAVHLILQGAAHALQHNSHHGLIFVLDMGEPIPIIDIARRMIRLAGLVPDKDVQIDIVGLRPGEKLYEELFDSTEKRLASSLPGIFAAEPVSIELSVLNAIFDRLAAAAATDDAIAVRAIVTQLLRSGPLSADCSTAAPDIEVAVPATPVLAQPILATATFESART</sequence>
<feature type="domain" description="Polysaccharide biosynthesis protein CapD-like" evidence="3">
    <location>
        <begin position="343"/>
        <end position="636"/>
    </location>
</feature>
<dbReference type="Pfam" id="PF02719">
    <property type="entry name" value="Polysacc_synt_2"/>
    <property type="match status" value="1"/>
</dbReference>
<keyword evidence="2" id="KW-1133">Transmembrane helix</keyword>
<organism evidence="4 5">
    <name type="scientific">Sandarakinorhabdus glacialis</name>
    <dbReference type="NCBI Taxonomy" id="1614636"/>
    <lineage>
        <taxon>Bacteria</taxon>
        <taxon>Pseudomonadati</taxon>
        <taxon>Pseudomonadota</taxon>
        <taxon>Alphaproteobacteria</taxon>
        <taxon>Sphingomonadales</taxon>
        <taxon>Sphingosinicellaceae</taxon>
        <taxon>Sandarakinorhabdus</taxon>
    </lineage>
</organism>
<comment type="caution">
    <text evidence="4">The sequence shown here is derived from an EMBL/GenBank/DDBJ whole genome shotgun (WGS) entry which is preliminary data.</text>
</comment>
<keyword evidence="5" id="KW-1185">Reference proteome</keyword>
<protein>
    <submittedName>
        <fullName evidence="4">Capsular polysaccharide biosynthesis protein</fullName>
    </submittedName>
</protein>
<comment type="similarity">
    <text evidence="1">Belongs to the polysaccharide synthase family.</text>
</comment>
<evidence type="ECO:0000313" key="4">
    <source>
        <dbReference type="EMBL" id="GGE14502.1"/>
    </source>
</evidence>
<dbReference type="InterPro" id="IPR003869">
    <property type="entry name" value="Polysac_CapD-like"/>
</dbReference>
<dbReference type="SUPFAM" id="SSF51735">
    <property type="entry name" value="NAD(P)-binding Rossmann-fold domains"/>
    <property type="match status" value="1"/>
</dbReference>